<dbReference type="SUPFAM" id="SSF51735">
    <property type="entry name" value="NAD(P)-binding Rossmann-fold domains"/>
    <property type="match status" value="1"/>
</dbReference>
<dbReference type="InterPro" id="IPR036291">
    <property type="entry name" value="NAD(P)-bd_dom_sf"/>
</dbReference>
<dbReference type="Pfam" id="PF01370">
    <property type="entry name" value="Epimerase"/>
    <property type="match status" value="1"/>
</dbReference>
<feature type="domain" description="NAD-dependent epimerase/dehydratase" evidence="1">
    <location>
        <begin position="44"/>
        <end position="250"/>
    </location>
</feature>
<evidence type="ECO:0000259" key="1">
    <source>
        <dbReference type="Pfam" id="PF01370"/>
    </source>
</evidence>
<dbReference type="EMBL" id="CP019630">
    <property type="protein sequence ID" value="AQQ06450.1"/>
    <property type="molecule type" value="Genomic_DNA"/>
</dbReference>
<protein>
    <submittedName>
        <fullName evidence="2">NAD-binding protein</fullName>
    </submittedName>
</protein>
<dbReference type="PANTHER" id="PTHR48079">
    <property type="entry name" value="PROTEIN YEEZ"/>
    <property type="match status" value="1"/>
</dbReference>
<dbReference type="Gene3D" id="3.40.50.720">
    <property type="entry name" value="NAD(P)-binding Rossmann-like Domain"/>
    <property type="match status" value="1"/>
</dbReference>
<dbReference type="InterPro" id="IPR051783">
    <property type="entry name" value="NAD(P)-dependent_oxidoreduct"/>
</dbReference>
<dbReference type="Proteomes" id="UP000188174">
    <property type="component" value="Chromosome"/>
</dbReference>
<dbReference type="InterPro" id="IPR001509">
    <property type="entry name" value="Epimerase_deHydtase"/>
</dbReference>
<sequence length="335" mass="36182">MLLTYQASRQGQDCGEKRRWIVQFHRQLQLAPMARTGFSLPMEVFVTGGTGEIGSAVVKRLVQDGARVIGLARSDASSAKLRAFGASAYPGDLRAPESWVSRAASCDAVIHLGATFSEDMGRVDRQSMLALKQASRHRKQPLKIVYTGGIWLFPATAGDSLLTEKTQFAPLPAFRFMTETIRTLSHGTDLNLTVIHPALACGQTTGPIAEMTAALKEGRPFETRATSQTKWALVEINDLAALYALALKNARFRMSLIASCIPGISVGHLASHISARHGLPLEIVTVPAPEATEPLTDWAAGFALSQSVDVSHAQRATGWQPEHSTIEDLVVSLSK</sequence>
<evidence type="ECO:0000313" key="2">
    <source>
        <dbReference type="EMBL" id="AQQ06450.1"/>
    </source>
</evidence>
<organism evidence="2 3">
    <name type="scientific">Roseibium algicola</name>
    <dbReference type="NCBI Taxonomy" id="2857014"/>
    <lineage>
        <taxon>Bacteria</taxon>
        <taxon>Pseudomonadati</taxon>
        <taxon>Pseudomonadota</taxon>
        <taxon>Alphaproteobacteria</taxon>
        <taxon>Hyphomicrobiales</taxon>
        <taxon>Stappiaceae</taxon>
        <taxon>Roseibium</taxon>
    </lineage>
</organism>
<keyword evidence="3" id="KW-1185">Reference proteome</keyword>
<dbReference type="CDD" id="cd05262">
    <property type="entry name" value="SDR_a7"/>
    <property type="match status" value="1"/>
</dbReference>
<proteinExistence type="predicted"/>
<evidence type="ECO:0000313" key="3">
    <source>
        <dbReference type="Proteomes" id="UP000188174"/>
    </source>
</evidence>
<name>A0ABN4WXL9_9HYPH</name>
<accession>A0ABN4WXL9</accession>
<reference evidence="2 3" key="1">
    <citation type="submission" date="2017-02" db="EMBL/GenBank/DDBJ databases">
        <authorList>
            <person name="Jeong S."/>
        </authorList>
    </citation>
    <scope>NUCLEOTIDE SEQUENCE [LARGE SCALE GENOMIC DNA]</scope>
    <source>
        <strain evidence="2 3">RMAR6-6</strain>
    </source>
</reference>
<dbReference type="PANTHER" id="PTHR48079:SF6">
    <property type="entry name" value="NAD(P)-BINDING DOMAIN-CONTAINING PROTEIN-RELATED"/>
    <property type="match status" value="1"/>
</dbReference>
<gene>
    <name evidence="2" type="ORF">B0E33_25075</name>
</gene>